<dbReference type="InterPro" id="IPR005844">
    <property type="entry name" value="A-D-PHexomutase_a/b/a-I"/>
</dbReference>
<dbReference type="InterPro" id="IPR016055">
    <property type="entry name" value="A-D-PHexomutase_a/b/a-I/II/III"/>
</dbReference>
<evidence type="ECO:0000256" key="5">
    <source>
        <dbReference type="ARBA" id="ARBA00022842"/>
    </source>
</evidence>
<dbReference type="InterPro" id="IPR005846">
    <property type="entry name" value="A-D-PHexomutase_a/b/a-III"/>
</dbReference>
<comment type="caution">
    <text evidence="12">The sequence shown here is derived from an EMBL/GenBank/DDBJ whole genome shotgun (WGS) entry which is preliminary data.</text>
</comment>
<evidence type="ECO:0000256" key="2">
    <source>
        <dbReference type="ARBA" id="ARBA00010231"/>
    </source>
</evidence>
<dbReference type="Pfam" id="PF00408">
    <property type="entry name" value="PGM_PMM_IV"/>
    <property type="match status" value="1"/>
</dbReference>
<dbReference type="PANTHER" id="PTHR43771:SF2">
    <property type="entry name" value="PHOSPHOMANNOMUTASE_PHOSPHOGLUCOMUTASE"/>
    <property type="match status" value="1"/>
</dbReference>
<dbReference type="Gene3D" id="3.40.120.10">
    <property type="entry name" value="Alpha-D-Glucose-1,6-Bisphosphate, subunit A, domain 3"/>
    <property type="match status" value="3"/>
</dbReference>
<dbReference type="Gene3D" id="3.30.310.50">
    <property type="entry name" value="Alpha-D-phosphohexomutase, C-terminal domain"/>
    <property type="match status" value="1"/>
</dbReference>
<dbReference type="GO" id="GO:0016868">
    <property type="term" value="F:intramolecular phosphotransferase activity"/>
    <property type="evidence" value="ECO:0007669"/>
    <property type="project" value="InterPro"/>
</dbReference>
<comment type="cofactor">
    <cofactor evidence="1">
        <name>Mg(2+)</name>
        <dbReference type="ChEBI" id="CHEBI:18420"/>
    </cofactor>
</comment>
<comment type="similarity">
    <text evidence="2 7">Belongs to the phosphohexose mutase family.</text>
</comment>
<evidence type="ECO:0000259" key="9">
    <source>
        <dbReference type="Pfam" id="PF02878"/>
    </source>
</evidence>
<keyword evidence="4 7" id="KW-0479">Metal-binding</keyword>
<evidence type="ECO:0000256" key="3">
    <source>
        <dbReference type="ARBA" id="ARBA00022553"/>
    </source>
</evidence>
<dbReference type="PRINTS" id="PR00509">
    <property type="entry name" value="PGMPMM"/>
</dbReference>
<dbReference type="Pfam" id="PF02878">
    <property type="entry name" value="PGM_PMM_I"/>
    <property type="match status" value="1"/>
</dbReference>
<dbReference type="OrthoDB" id="9806956at2"/>
<dbReference type="Proteomes" id="UP000197032">
    <property type="component" value="Unassembled WGS sequence"/>
</dbReference>
<dbReference type="GO" id="GO:0000287">
    <property type="term" value="F:magnesium ion binding"/>
    <property type="evidence" value="ECO:0007669"/>
    <property type="project" value="InterPro"/>
</dbReference>
<evidence type="ECO:0000256" key="7">
    <source>
        <dbReference type="RuleBase" id="RU004326"/>
    </source>
</evidence>
<keyword evidence="5 7" id="KW-0460">Magnesium</keyword>
<evidence type="ECO:0000256" key="4">
    <source>
        <dbReference type="ARBA" id="ARBA00022723"/>
    </source>
</evidence>
<evidence type="ECO:0000259" key="10">
    <source>
        <dbReference type="Pfam" id="PF02879"/>
    </source>
</evidence>
<gene>
    <name evidence="12" type="ORF">KKC1_31390</name>
</gene>
<feature type="domain" description="Alpha-D-phosphohexomutase alpha/beta/alpha" evidence="11">
    <location>
        <begin position="252"/>
        <end position="361"/>
    </location>
</feature>
<dbReference type="EMBL" id="BDGJ01000197">
    <property type="protein sequence ID" value="GAW94020.1"/>
    <property type="molecule type" value="Genomic_DNA"/>
</dbReference>
<dbReference type="SUPFAM" id="SSF55957">
    <property type="entry name" value="Phosphoglucomutase, C-terminal domain"/>
    <property type="match status" value="1"/>
</dbReference>
<dbReference type="PANTHER" id="PTHR43771">
    <property type="entry name" value="PHOSPHOMANNOMUTASE"/>
    <property type="match status" value="1"/>
</dbReference>
<dbReference type="PROSITE" id="PS00710">
    <property type="entry name" value="PGM_PMM"/>
    <property type="match status" value="1"/>
</dbReference>
<keyword evidence="6" id="KW-0413">Isomerase</keyword>
<reference evidence="13" key="1">
    <citation type="journal article" date="2017" name="Appl. Environ. Microbiol.">
        <title>Genomic Analysis of Calderihabitans maritimus KKC1, a Thermophilic, Hydrogenogenic, Carboxydotrophic Bacterium Isolated from Marine Sediment.</title>
        <authorList>
            <person name="Omae K."/>
            <person name="Yoneda Y."/>
            <person name="Fukuyama Y."/>
            <person name="Yoshida T."/>
            <person name="Sako Y."/>
        </authorList>
    </citation>
    <scope>NUCLEOTIDE SEQUENCE [LARGE SCALE GENOMIC DNA]</scope>
    <source>
        <strain evidence="13">KKC1</strain>
    </source>
</reference>
<dbReference type="RefSeq" id="WP_088555049.1">
    <property type="nucleotide sequence ID" value="NZ_BDGJ01000197.1"/>
</dbReference>
<evidence type="ECO:0000256" key="1">
    <source>
        <dbReference type="ARBA" id="ARBA00001946"/>
    </source>
</evidence>
<keyword evidence="3" id="KW-0597">Phosphoprotein</keyword>
<protein>
    <submittedName>
        <fullName evidence="12">Phosphomannomutase/phosphoglucomutase ManB</fullName>
    </submittedName>
</protein>
<sequence>MRASVFKAYDIRGKADEDFTNEEVLRLGKALGTYFIQQGFRRVIVGRDNRLHSPRLREAVVDGLVSCGCQVFDIGETITPVFYFAHQLYDVQAGVMITASHNPPEDNGFKVYAGDSTIYGEEIQKIRRLFEAGEFIAGNGQVEERNPREEYLEYIASRVRLGKPLKVVVDCGNGTAGPWAPALYKKMGCQVIDLYCDSDPSFPNHHPDPTVTENLETLREKVLEERADLGLAFDGDGDRLGVIDDKGKIIWGDMLQILFWREILLKYPGAEAIIEVKCSQALVEEVKRLGGKPFFYKTGHSLIKAKMKEIGAVFTGEMSGHIFFADEYFGYDDALYAGARLLRILSESDKPLSELLSDVPRYYATTETRIGCAEEAKGRVIESLKSYFRNKGYDIIDVDGVRVQFPEGWGLVRASNTQPVLVARCEGKSLNALKEIAGEMKQALSGMSEVEPFDWEIVD</sequence>
<organism evidence="12 13">
    <name type="scientific">Calderihabitans maritimus</name>
    <dbReference type="NCBI Taxonomy" id="1246530"/>
    <lineage>
        <taxon>Bacteria</taxon>
        <taxon>Bacillati</taxon>
        <taxon>Bacillota</taxon>
        <taxon>Clostridia</taxon>
        <taxon>Neomoorellales</taxon>
        <taxon>Calderihabitantaceae</taxon>
        <taxon>Calderihabitans</taxon>
    </lineage>
</organism>
<dbReference type="InterPro" id="IPR036900">
    <property type="entry name" value="A-D-PHexomutase_C_sf"/>
</dbReference>
<feature type="domain" description="Alpha-D-phosphohexomutase alpha/beta/alpha" evidence="9">
    <location>
        <begin position="5"/>
        <end position="135"/>
    </location>
</feature>
<accession>A0A1Z5HXL6</accession>
<dbReference type="InterPro" id="IPR005843">
    <property type="entry name" value="A-D-PHexomutase_C"/>
</dbReference>
<feature type="domain" description="Alpha-D-phosphohexomutase C-terminal" evidence="8">
    <location>
        <begin position="368"/>
        <end position="441"/>
    </location>
</feature>
<evidence type="ECO:0000256" key="6">
    <source>
        <dbReference type="ARBA" id="ARBA00023235"/>
    </source>
</evidence>
<dbReference type="InterPro" id="IPR005845">
    <property type="entry name" value="A-D-PHexomutase_a/b/a-II"/>
</dbReference>
<dbReference type="Pfam" id="PF02880">
    <property type="entry name" value="PGM_PMM_III"/>
    <property type="match status" value="1"/>
</dbReference>
<dbReference type="GO" id="GO:0005975">
    <property type="term" value="P:carbohydrate metabolic process"/>
    <property type="evidence" value="ECO:0007669"/>
    <property type="project" value="InterPro"/>
</dbReference>
<dbReference type="Pfam" id="PF02879">
    <property type="entry name" value="PGM_PMM_II"/>
    <property type="match status" value="1"/>
</dbReference>
<proteinExistence type="inferred from homology"/>
<evidence type="ECO:0000313" key="12">
    <source>
        <dbReference type="EMBL" id="GAW94020.1"/>
    </source>
</evidence>
<evidence type="ECO:0000259" key="8">
    <source>
        <dbReference type="Pfam" id="PF00408"/>
    </source>
</evidence>
<feature type="domain" description="Alpha-D-phosphohexomutase alpha/beta/alpha" evidence="10">
    <location>
        <begin position="149"/>
        <end position="247"/>
    </location>
</feature>
<evidence type="ECO:0000313" key="13">
    <source>
        <dbReference type="Proteomes" id="UP000197032"/>
    </source>
</evidence>
<evidence type="ECO:0000259" key="11">
    <source>
        <dbReference type="Pfam" id="PF02880"/>
    </source>
</evidence>
<dbReference type="SUPFAM" id="SSF53738">
    <property type="entry name" value="Phosphoglucomutase, first 3 domains"/>
    <property type="match status" value="3"/>
</dbReference>
<dbReference type="AlphaFoldDB" id="A0A1Z5HXL6"/>
<keyword evidence="13" id="KW-1185">Reference proteome</keyword>
<dbReference type="CDD" id="cd03089">
    <property type="entry name" value="PMM_PGM"/>
    <property type="match status" value="1"/>
</dbReference>
<dbReference type="InterPro" id="IPR016066">
    <property type="entry name" value="A-D-PHexomutase_CS"/>
</dbReference>
<dbReference type="InterPro" id="IPR005841">
    <property type="entry name" value="Alpha-D-phosphohexomutase_SF"/>
</dbReference>
<name>A0A1Z5HXL6_9FIRM</name>